<dbReference type="InterPro" id="IPR000182">
    <property type="entry name" value="GNAT_dom"/>
</dbReference>
<reference evidence="4 5" key="1">
    <citation type="submission" date="2015-02" db="EMBL/GenBank/DDBJ databases">
        <title>Genome Sequence of Jannaschia aquimarina DSM28248, a member of the Roseobacter clade.</title>
        <authorList>
            <person name="Voget S."/>
            <person name="Daniel R."/>
        </authorList>
    </citation>
    <scope>NUCLEOTIDE SEQUENCE [LARGE SCALE GENOMIC DNA]</scope>
    <source>
        <strain evidence="4 5">GSW-M26</strain>
    </source>
</reference>
<dbReference type="InterPro" id="IPR016181">
    <property type="entry name" value="Acyl_CoA_acyltransferase"/>
</dbReference>
<keyword evidence="1 4" id="KW-0808">Transferase</keyword>
<accession>A0A0D1CMZ5</accession>
<dbReference type="Pfam" id="PF00583">
    <property type="entry name" value="Acetyltransf_1"/>
    <property type="match status" value="1"/>
</dbReference>
<feature type="domain" description="N-acetyltransferase" evidence="3">
    <location>
        <begin position="4"/>
        <end position="146"/>
    </location>
</feature>
<keyword evidence="2" id="KW-0012">Acyltransferase</keyword>
<dbReference type="PATRIC" id="fig|935700.4.peg.2180"/>
<dbReference type="InterPro" id="IPR050832">
    <property type="entry name" value="Bact_Acetyltransf"/>
</dbReference>
<dbReference type="Proteomes" id="UP000032232">
    <property type="component" value="Unassembled WGS sequence"/>
</dbReference>
<gene>
    <name evidence="4" type="ORF">jaqu_21140</name>
</gene>
<keyword evidence="5" id="KW-1185">Reference proteome</keyword>
<dbReference type="AlphaFoldDB" id="A0A0D1CMZ5"/>
<proteinExistence type="predicted"/>
<organism evidence="4 5">
    <name type="scientific">Jannaschia aquimarina</name>
    <dbReference type="NCBI Taxonomy" id="935700"/>
    <lineage>
        <taxon>Bacteria</taxon>
        <taxon>Pseudomonadati</taxon>
        <taxon>Pseudomonadota</taxon>
        <taxon>Alphaproteobacteria</taxon>
        <taxon>Rhodobacterales</taxon>
        <taxon>Roseobacteraceae</taxon>
        <taxon>Jannaschia</taxon>
    </lineage>
</organism>
<comment type="caution">
    <text evidence="4">The sequence shown here is derived from an EMBL/GenBank/DDBJ whole genome shotgun (WGS) entry which is preliminary data.</text>
</comment>
<sequence>MNQFQLRAVMPGDKHQWAALWRDYLAFYRTEKPSDVYDAAFAQLMSGGSDTFSGLLAWLEGTAVGLVHWVVHPHLWRPEGIVYLQDLYVAPAARGTGVGRALIEAVYADADARGVPDVYWLTQDDNPARALYDRVATRTNFVKYQR</sequence>
<dbReference type="PROSITE" id="PS51186">
    <property type="entry name" value="GNAT"/>
    <property type="match status" value="1"/>
</dbReference>
<dbReference type="RefSeq" id="WP_043918929.1">
    <property type="nucleotide sequence ID" value="NZ_FZPF01000013.1"/>
</dbReference>
<evidence type="ECO:0000259" key="3">
    <source>
        <dbReference type="PROSITE" id="PS51186"/>
    </source>
</evidence>
<name>A0A0D1CMZ5_9RHOB</name>
<dbReference type="OrthoDB" id="9805924at2"/>
<dbReference type="GO" id="GO:0016747">
    <property type="term" value="F:acyltransferase activity, transferring groups other than amino-acyl groups"/>
    <property type="evidence" value="ECO:0007669"/>
    <property type="project" value="InterPro"/>
</dbReference>
<dbReference type="SUPFAM" id="SSF55729">
    <property type="entry name" value="Acyl-CoA N-acyltransferases (Nat)"/>
    <property type="match status" value="1"/>
</dbReference>
<evidence type="ECO:0000256" key="2">
    <source>
        <dbReference type="ARBA" id="ARBA00023315"/>
    </source>
</evidence>
<dbReference type="EMBL" id="JYFE01000040">
    <property type="protein sequence ID" value="KIT16152.1"/>
    <property type="molecule type" value="Genomic_DNA"/>
</dbReference>
<dbReference type="CDD" id="cd04301">
    <property type="entry name" value="NAT_SF"/>
    <property type="match status" value="1"/>
</dbReference>
<dbReference type="PANTHER" id="PTHR43877">
    <property type="entry name" value="AMINOALKYLPHOSPHONATE N-ACETYLTRANSFERASE-RELATED-RELATED"/>
    <property type="match status" value="1"/>
</dbReference>
<evidence type="ECO:0000256" key="1">
    <source>
        <dbReference type="ARBA" id="ARBA00022679"/>
    </source>
</evidence>
<evidence type="ECO:0000313" key="4">
    <source>
        <dbReference type="EMBL" id="KIT16152.1"/>
    </source>
</evidence>
<protein>
    <submittedName>
        <fullName evidence="4">Acetyltransferase (GNAT) family protein</fullName>
    </submittedName>
</protein>
<dbReference type="STRING" id="935700.jaqu_21140"/>
<dbReference type="Gene3D" id="3.40.630.30">
    <property type="match status" value="1"/>
</dbReference>
<evidence type="ECO:0000313" key="5">
    <source>
        <dbReference type="Proteomes" id="UP000032232"/>
    </source>
</evidence>